<evidence type="ECO:0000256" key="1">
    <source>
        <dbReference type="ARBA" id="ARBA00023015"/>
    </source>
</evidence>
<dbReference type="Gene3D" id="1.10.10.60">
    <property type="entry name" value="Homeodomain-like"/>
    <property type="match status" value="1"/>
</dbReference>
<dbReference type="InterPro" id="IPR018060">
    <property type="entry name" value="HTH_AraC"/>
</dbReference>
<reference evidence="6" key="1">
    <citation type="journal article" date="2019" name="Int. J. Syst. Evol. Microbiol.">
        <title>The Global Catalogue of Microorganisms (GCM) 10K type strain sequencing project: providing services to taxonomists for standard genome sequencing and annotation.</title>
        <authorList>
            <consortium name="The Broad Institute Genomics Platform"/>
            <consortium name="The Broad Institute Genome Sequencing Center for Infectious Disease"/>
            <person name="Wu L."/>
            <person name="Ma J."/>
        </authorList>
    </citation>
    <scope>NUCLEOTIDE SEQUENCE [LARGE SCALE GENOMIC DNA]</scope>
    <source>
        <strain evidence="6">XZYJT-10</strain>
    </source>
</reference>
<dbReference type="InterPro" id="IPR050204">
    <property type="entry name" value="AraC_XylS_family_regulators"/>
</dbReference>
<evidence type="ECO:0000259" key="4">
    <source>
        <dbReference type="PROSITE" id="PS01124"/>
    </source>
</evidence>
<evidence type="ECO:0000313" key="5">
    <source>
        <dbReference type="EMBL" id="MFC7276582.1"/>
    </source>
</evidence>
<name>A0ABW2HTQ7_9ACTN</name>
<dbReference type="EMBL" id="JBHTBJ010000015">
    <property type="protein sequence ID" value="MFC7276582.1"/>
    <property type="molecule type" value="Genomic_DNA"/>
</dbReference>
<dbReference type="Pfam" id="PF14525">
    <property type="entry name" value="AraC_binding_2"/>
    <property type="match status" value="1"/>
</dbReference>
<dbReference type="Pfam" id="PF12833">
    <property type="entry name" value="HTH_18"/>
    <property type="match status" value="1"/>
</dbReference>
<gene>
    <name evidence="5" type="ORF">ACFQS1_21535</name>
</gene>
<dbReference type="InterPro" id="IPR020449">
    <property type="entry name" value="Tscrpt_reg_AraC-type_HTH"/>
</dbReference>
<evidence type="ECO:0000256" key="3">
    <source>
        <dbReference type="ARBA" id="ARBA00023163"/>
    </source>
</evidence>
<dbReference type="RefSeq" id="WP_378971085.1">
    <property type="nucleotide sequence ID" value="NZ_JBHTBJ010000015.1"/>
</dbReference>
<dbReference type="InterPro" id="IPR035418">
    <property type="entry name" value="AraC-bd_2"/>
</dbReference>
<keyword evidence="1" id="KW-0805">Transcription regulation</keyword>
<dbReference type="PANTHER" id="PTHR46796">
    <property type="entry name" value="HTH-TYPE TRANSCRIPTIONAL ACTIVATOR RHAS-RELATED"/>
    <property type="match status" value="1"/>
</dbReference>
<proteinExistence type="predicted"/>
<keyword evidence="3" id="KW-0804">Transcription</keyword>
<dbReference type="InterPro" id="IPR009057">
    <property type="entry name" value="Homeodomain-like_sf"/>
</dbReference>
<dbReference type="PANTHER" id="PTHR46796:SF6">
    <property type="entry name" value="ARAC SUBFAMILY"/>
    <property type="match status" value="1"/>
</dbReference>
<sequence length="328" mass="36005">MPTLVTTADVAPADRFDFIEELTATLWVPMECEARCPADYRGEFRASGLGPMQVVVLDIMPITVRRTSETISQADPNMLKLFLVCAGGSSVVDQGGRQARLSVGEFAFYDTRRPYEVCCGVDERPTRVMTFMFPPSLLPLSPSGRKHLTAVRIPATAGMGDLTAQFLLHLAGNIEHCTPTEAARLSTAALEILATRLARELEVSDWGTPEARRHALLVTIQGFIQQHLGDPGLSPSGVAAYHHISLRSLHQLFHDEGLTVAGWIRSRRLERCRRDLADPSLDAQPVAAIASRWGFASAADFSRAFRTAHGVPPAEYRRFARVVNTSAR</sequence>
<dbReference type="Proteomes" id="UP001596548">
    <property type="component" value="Unassembled WGS sequence"/>
</dbReference>
<dbReference type="SUPFAM" id="SSF46689">
    <property type="entry name" value="Homeodomain-like"/>
    <property type="match status" value="1"/>
</dbReference>
<keyword evidence="6" id="KW-1185">Reference proteome</keyword>
<keyword evidence="2" id="KW-0238">DNA-binding</keyword>
<comment type="caution">
    <text evidence="5">The sequence shown here is derived from an EMBL/GenBank/DDBJ whole genome shotgun (WGS) entry which is preliminary data.</text>
</comment>
<feature type="domain" description="HTH araC/xylS-type" evidence="4">
    <location>
        <begin position="218"/>
        <end position="319"/>
    </location>
</feature>
<evidence type="ECO:0000256" key="2">
    <source>
        <dbReference type="ARBA" id="ARBA00023125"/>
    </source>
</evidence>
<protein>
    <submittedName>
        <fullName evidence="5">Helix-turn-helix domain-containing protein</fullName>
    </submittedName>
</protein>
<evidence type="ECO:0000313" key="6">
    <source>
        <dbReference type="Proteomes" id="UP001596548"/>
    </source>
</evidence>
<dbReference type="PRINTS" id="PR00032">
    <property type="entry name" value="HTHARAC"/>
</dbReference>
<dbReference type="SMART" id="SM00342">
    <property type="entry name" value="HTH_ARAC"/>
    <property type="match status" value="1"/>
</dbReference>
<accession>A0ABW2HTQ7</accession>
<organism evidence="5 6">
    <name type="scientific">Paractinoplanes rhizophilus</name>
    <dbReference type="NCBI Taxonomy" id="1416877"/>
    <lineage>
        <taxon>Bacteria</taxon>
        <taxon>Bacillati</taxon>
        <taxon>Actinomycetota</taxon>
        <taxon>Actinomycetes</taxon>
        <taxon>Micromonosporales</taxon>
        <taxon>Micromonosporaceae</taxon>
        <taxon>Paractinoplanes</taxon>
    </lineage>
</organism>
<dbReference type="PROSITE" id="PS01124">
    <property type="entry name" value="HTH_ARAC_FAMILY_2"/>
    <property type="match status" value="1"/>
</dbReference>